<evidence type="ECO:0000313" key="2">
    <source>
        <dbReference type="EnsemblPlants" id="TraesCS5A02G045600.1"/>
    </source>
</evidence>
<evidence type="ECO:0000256" key="1">
    <source>
        <dbReference type="SAM" id="MobiDB-lite"/>
    </source>
</evidence>
<keyword evidence="3" id="KW-1185">Reference proteome</keyword>
<dbReference type="Gramene" id="TraesCAD_scaffold_039763_01G000500.1">
    <property type="protein sequence ID" value="TraesCAD_scaffold_039763_01G000500.1"/>
    <property type="gene ID" value="TraesCAD_scaffold_039763_01G000500"/>
</dbReference>
<dbReference type="Gramene" id="TraesSYM5A03G02609790.1">
    <property type="protein sequence ID" value="TraesSYM5A03G02609790.1"/>
    <property type="gene ID" value="TraesSYM5A03G02609790"/>
</dbReference>
<dbReference type="Proteomes" id="UP000019116">
    <property type="component" value="Chromosome 5A"/>
</dbReference>
<sequence length="125" mass="13639">MTDLAAPMNMNMKRKDVEVVAGHGFSIFLDPNRIKLQLLPPYGMDGMILDMMEDDDPPARALTPTASAPTIVHDKVNIVSGGKSSEPSLKFSEEQDTAAATPMDVEAEAQQHQPCRNAPFFSGFF</sequence>
<protein>
    <submittedName>
        <fullName evidence="2">Uncharacterized protein</fullName>
    </submittedName>
</protein>
<evidence type="ECO:0000313" key="3">
    <source>
        <dbReference type="Proteomes" id="UP000019116"/>
    </source>
</evidence>
<dbReference type="Gramene" id="TraesSTA5A03G02572930.1">
    <property type="protein sequence ID" value="TraesSTA5A03G02572930.1"/>
    <property type="gene ID" value="TraesSTA5A03G02572930"/>
</dbReference>
<dbReference type="Gramene" id="TraesCS5A02G045600.1">
    <property type="protein sequence ID" value="TraesCS5A02G045600.1"/>
    <property type="gene ID" value="TraesCS5A02G045600"/>
</dbReference>
<reference evidence="2" key="1">
    <citation type="submission" date="2018-08" db="EMBL/GenBank/DDBJ databases">
        <authorList>
            <person name="Rossello M."/>
        </authorList>
    </citation>
    <scope>NUCLEOTIDE SEQUENCE [LARGE SCALE GENOMIC DNA]</scope>
    <source>
        <strain evidence="2">cv. Chinese Spring</strain>
    </source>
</reference>
<dbReference type="Gramene" id="TraesCLE_scaffold_006878_01G000300.1">
    <property type="protein sequence ID" value="TraesCLE_scaffold_006878_01G000300.1"/>
    <property type="gene ID" value="TraesCLE_scaffold_006878_01G000300"/>
</dbReference>
<feature type="region of interest" description="Disordered" evidence="1">
    <location>
        <begin position="80"/>
        <end position="104"/>
    </location>
</feature>
<organism evidence="2">
    <name type="scientific">Triticum aestivum</name>
    <name type="common">Wheat</name>
    <dbReference type="NCBI Taxonomy" id="4565"/>
    <lineage>
        <taxon>Eukaryota</taxon>
        <taxon>Viridiplantae</taxon>
        <taxon>Streptophyta</taxon>
        <taxon>Embryophyta</taxon>
        <taxon>Tracheophyta</taxon>
        <taxon>Spermatophyta</taxon>
        <taxon>Magnoliopsida</taxon>
        <taxon>Liliopsida</taxon>
        <taxon>Poales</taxon>
        <taxon>Poaceae</taxon>
        <taxon>BOP clade</taxon>
        <taxon>Pooideae</taxon>
        <taxon>Triticodae</taxon>
        <taxon>Triticeae</taxon>
        <taxon>Triticinae</taxon>
        <taxon>Triticum</taxon>
    </lineage>
</organism>
<accession>A0A3B6KA71</accession>
<reference evidence="2" key="2">
    <citation type="submission" date="2018-10" db="UniProtKB">
        <authorList>
            <consortium name="EnsemblPlants"/>
        </authorList>
    </citation>
    <scope>IDENTIFICATION</scope>
</reference>
<dbReference type="Gramene" id="TraesMAC5A03G02580390.1">
    <property type="protein sequence ID" value="TraesMAC5A03G02580390.1"/>
    <property type="gene ID" value="TraesMAC5A03G02580390"/>
</dbReference>
<dbReference type="Gramene" id="TraesJUL5A03G02601410.1">
    <property type="protein sequence ID" value="TraesJUL5A03G02601410.1"/>
    <property type="gene ID" value="TraesJUL5A03G02601410"/>
</dbReference>
<dbReference type="EnsemblPlants" id="TraesCS5A02G045600.1">
    <property type="protein sequence ID" value="TraesCS5A02G045600.1"/>
    <property type="gene ID" value="TraesCS5A02G045600"/>
</dbReference>
<dbReference type="Gramene" id="TraesCS5A03G0115100.1">
    <property type="protein sequence ID" value="TraesCS5A03G0115100.1.CDS"/>
    <property type="gene ID" value="TraesCS5A03G0115100"/>
</dbReference>
<dbReference type="PaxDb" id="4565-Traes_5AS_D516C8F17.1"/>
<proteinExistence type="predicted"/>
<dbReference type="Gramene" id="TraesNOR5A03G02601300.1">
    <property type="protein sequence ID" value="TraesNOR5A03G02601300.1"/>
    <property type="gene ID" value="TraesNOR5A03G02601300"/>
</dbReference>
<dbReference type="AlphaFoldDB" id="A0A3B6KA71"/>
<dbReference type="Gramene" id="TraesLDM5A03G02585000.1">
    <property type="protein sequence ID" value="TraesLDM5A03G02585000.1"/>
    <property type="gene ID" value="TraesLDM5A03G02585000"/>
</dbReference>
<dbReference type="STRING" id="4565.A0A3B6KA71"/>
<dbReference type="OrthoDB" id="634649at2759"/>
<dbReference type="Gramene" id="TraesRN5A0100116800.1">
    <property type="protein sequence ID" value="TraesRN5A0100116800.1"/>
    <property type="gene ID" value="TraesRN5A0100116800"/>
</dbReference>
<dbReference type="Gramene" id="TraesJAG5A03G02583130.1">
    <property type="protein sequence ID" value="TraesJAG5A03G02583130.1"/>
    <property type="gene ID" value="TraesJAG5A03G02583130"/>
</dbReference>
<name>A0A3B6KA71_WHEAT</name>
<dbReference type="Gramene" id="TraesPARA_EIv1.0_1615810.1">
    <property type="protein sequence ID" value="TraesPARA_EIv1.0_1615810.1.CDS"/>
    <property type="gene ID" value="TraesPARA_EIv1.0_1615810"/>
</dbReference>
<dbReference type="Gramene" id="TraesWEE_scaffold_056616_01G000300.1">
    <property type="protein sequence ID" value="TraesWEE_scaffold_056616_01G000300.1"/>
    <property type="gene ID" value="TraesWEE_scaffold_056616_01G000300"/>
</dbReference>
<dbReference type="Gramene" id="TraesLAC5A03G02535900.1">
    <property type="protein sequence ID" value="TraesLAC5A03G02535900.1"/>
    <property type="gene ID" value="TraesLAC5A03G02535900"/>
</dbReference>
<dbReference type="Gramene" id="TraesROB_scaffold_006093_01G001300.1">
    <property type="protein sequence ID" value="TraesROB_scaffold_006093_01G001300.1"/>
    <property type="gene ID" value="TraesROB_scaffold_006093_01G001300"/>
</dbReference>